<accession>A0A8J6JEB3</accession>
<proteinExistence type="predicted"/>
<name>A0A8J6JEB3_9FIRM</name>
<evidence type="ECO:0000313" key="2">
    <source>
        <dbReference type="Proteomes" id="UP000661435"/>
    </source>
</evidence>
<reference evidence="1" key="1">
    <citation type="submission" date="2020-08" db="EMBL/GenBank/DDBJ databases">
        <title>Genome public.</title>
        <authorList>
            <person name="Liu C."/>
            <person name="Sun Q."/>
        </authorList>
    </citation>
    <scope>NUCLEOTIDE SEQUENCE</scope>
    <source>
        <strain evidence="1">NSJ-51</strain>
    </source>
</reference>
<protein>
    <submittedName>
        <fullName evidence="1">Uncharacterized protein</fullName>
    </submittedName>
</protein>
<dbReference type="EMBL" id="JACOPP010000009">
    <property type="protein sequence ID" value="MBC5733722.1"/>
    <property type="molecule type" value="Genomic_DNA"/>
</dbReference>
<organism evidence="1 2">
    <name type="scientific">Lawsonibacter hominis</name>
    <dbReference type="NCBI Taxonomy" id="2763053"/>
    <lineage>
        <taxon>Bacteria</taxon>
        <taxon>Bacillati</taxon>
        <taxon>Bacillota</taxon>
        <taxon>Clostridia</taxon>
        <taxon>Eubacteriales</taxon>
        <taxon>Oscillospiraceae</taxon>
        <taxon>Lawsonibacter</taxon>
    </lineage>
</organism>
<evidence type="ECO:0000313" key="1">
    <source>
        <dbReference type="EMBL" id="MBC5733722.1"/>
    </source>
</evidence>
<gene>
    <name evidence="1" type="ORF">H8S57_08260</name>
</gene>
<dbReference type="Proteomes" id="UP000661435">
    <property type="component" value="Unassembled WGS sequence"/>
</dbReference>
<dbReference type="AlphaFoldDB" id="A0A8J6JEB3"/>
<comment type="caution">
    <text evidence="1">The sequence shown here is derived from an EMBL/GenBank/DDBJ whole genome shotgun (WGS) entry which is preliminary data.</text>
</comment>
<keyword evidence="2" id="KW-1185">Reference proteome</keyword>
<dbReference type="RefSeq" id="WP_186907612.1">
    <property type="nucleotide sequence ID" value="NZ_JACOPP010000009.1"/>
</dbReference>
<sequence>MKESLQESADKMDCSIMFTESGGGKNGGLSLKYVEKHVDKWKSHLFSTERAGGKAGGKCE</sequence>